<comment type="subcellular location">
    <subcellularLocation>
        <location evidence="1">Cell membrane</location>
        <topology evidence="1">Multi-pass membrane protein</topology>
    </subcellularLocation>
</comment>
<feature type="transmembrane region" description="Helical" evidence="7">
    <location>
        <begin position="355"/>
        <end position="375"/>
    </location>
</feature>
<dbReference type="Proteomes" id="UP000003672">
    <property type="component" value="Unassembled WGS sequence"/>
</dbReference>
<comment type="caution">
    <text evidence="8">The sequence shown here is derived from an EMBL/GenBank/DDBJ whole genome shotgun (WGS) entry which is preliminary data.</text>
</comment>
<evidence type="ECO:0000256" key="7">
    <source>
        <dbReference type="SAM" id="Phobius"/>
    </source>
</evidence>
<evidence type="ECO:0000313" key="9">
    <source>
        <dbReference type="Proteomes" id="UP000003672"/>
    </source>
</evidence>
<dbReference type="Pfam" id="PF13520">
    <property type="entry name" value="AA_permease_2"/>
    <property type="match status" value="1"/>
</dbReference>
<evidence type="ECO:0000256" key="1">
    <source>
        <dbReference type="ARBA" id="ARBA00004651"/>
    </source>
</evidence>
<accession>A0AA87AJN9</accession>
<dbReference type="GO" id="GO:0005886">
    <property type="term" value="C:plasma membrane"/>
    <property type="evidence" value="ECO:0007669"/>
    <property type="project" value="UniProtKB-SubCell"/>
</dbReference>
<evidence type="ECO:0000256" key="2">
    <source>
        <dbReference type="ARBA" id="ARBA00022448"/>
    </source>
</evidence>
<dbReference type="Gene3D" id="1.20.1740.10">
    <property type="entry name" value="Amino acid/polyamine transporter I"/>
    <property type="match status" value="1"/>
</dbReference>
<reference evidence="8 9" key="1">
    <citation type="submission" date="2010-06" db="EMBL/GenBank/DDBJ databases">
        <authorList>
            <person name="Muzny D."/>
            <person name="Qin X."/>
            <person name="Buhay C."/>
            <person name="Dugan-Rocha S."/>
            <person name="Ding Y."/>
            <person name="Chen G."/>
            <person name="Hawes A."/>
            <person name="Holder M."/>
            <person name="Jhangiani S."/>
            <person name="Johnson A."/>
            <person name="Khan Z."/>
            <person name="Li Z."/>
            <person name="Liu W."/>
            <person name="Liu X."/>
            <person name="Perez L."/>
            <person name="Shen H."/>
            <person name="Wang Q."/>
            <person name="Watt J."/>
            <person name="Xi L."/>
            <person name="Xin Y."/>
            <person name="Zhou J."/>
            <person name="Deng J."/>
            <person name="Jiang H."/>
            <person name="Liu Y."/>
            <person name="Qu J."/>
            <person name="Song X.-Z."/>
            <person name="Zhang L."/>
            <person name="Villasana D."/>
            <person name="Johnson A."/>
            <person name="Liu J."/>
            <person name="Liyanage D."/>
            <person name="Lorensuhewa L."/>
            <person name="Robinson T."/>
            <person name="Song A."/>
            <person name="Song B.-B."/>
            <person name="Dinh H."/>
            <person name="Thornton R."/>
            <person name="Coyle M."/>
            <person name="Francisco L."/>
            <person name="Jackson L."/>
            <person name="Javaid M."/>
            <person name="Korchina V."/>
            <person name="Kovar C."/>
            <person name="Mata R."/>
            <person name="Mathew T."/>
            <person name="Ngo R."/>
            <person name="Nguyen L."/>
            <person name="Nguyen N."/>
            <person name="Okwuonu G."/>
            <person name="Ongeri F."/>
            <person name="Pham C."/>
            <person name="Simmons D."/>
            <person name="Wilczek-Boney K."/>
            <person name="Hale W."/>
            <person name="Jakkamsetti A."/>
            <person name="Pham P."/>
            <person name="Ruth R."/>
            <person name="San Lucas F."/>
            <person name="Warren J."/>
            <person name="Zhang J."/>
            <person name="Zhao Z."/>
            <person name="Zhou C."/>
            <person name="Zhu D."/>
            <person name="Lee S."/>
            <person name="Bess C."/>
            <person name="Blankenburg K."/>
            <person name="Forbes L."/>
            <person name="Fu Q."/>
            <person name="Gubbala S."/>
            <person name="Hirani K."/>
            <person name="Jayaseelan J.C."/>
            <person name="Lara F."/>
            <person name="Munidasa M."/>
            <person name="Palculict T."/>
            <person name="Patil S."/>
            <person name="Pu L.-L."/>
            <person name="Saada N."/>
            <person name="Tang L."/>
            <person name="Weissenberger G."/>
            <person name="Zhu Y."/>
            <person name="Hemphill L."/>
            <person name="Shang Y."/>
            <person name="Youmans B."/>
            <person name="Ayvaz T."/>
            <person name="Ross M."/>
            <person name="Santibanez J."/>
            <person name="Aqrawi P."/>
            <person name="Gross S."/>
            <person name="Joshi V."/>
            <person name="Fowler G."/>
            <person name="Nazareth L."/>
            <person name="Reid J."/>
            <person name="Worley K."/>
            <person name="Petrosino J."/>
            <person name="Highlander S."/>
            <person name="Gibbs R."/>
        </authorList>
    </citation>
    <scope>NUCLEOTIDE SEQUENCE [LARGE SCALE GENOMIC DNA]</scope>
    <source>
        <strain evidence="8 9">JV-V03</strain>
    </source>
</reference>
<feature type="transmembrane region" description="Helical" evidence="7">
    <location>
        <begin position="460"/>
        <end position="485"/>
    </location>
</feature>
<feature type="transmembrane region" description="Helical" evidence="7">
    <location>
        <begin position="173"/>
        <end position="195"/>
    </location>
</feature>
<dbReference type="InterPro" id="IPR002293">
    <property type="entry name" value="AA/rel_permease1"/>
</dbReference>
<dbReference type="PANTHER" id="PTHR42770">
    <property type="entry name" value="AMINO ACID TRANSPORTER-RELATED"/>
    <property type="match status" value="1"/>
</dbReference>
<evidence type="ECO:0000256" key="5">
    <source>
        <dbReference type="ARBA" id="ARBA00022989"/>
    </source>
</evidence>
<feature type="transmembrane region" description="Helical" evidence="7">
    <location>
        <begin position="387"/>
        <end position="407"/>
    </location>
</feature>
<feature type="transmembrane region" description="Helical" evidence="7">
    <location>
        <begin position="306"/>
        <end position="335"/>
    </location>
</feature>
<gene>
    <name evidence="8" type="primary">ycaM2</name>
    <name evidence="8" type="ORF">HMPREF0514_11873</name>
</gene>
<protein>
    <submittedName>
        <fullName evidence="8">Amino acid permease</fullName>
    </submittedName>
</protein>
<evidence type="ECO:0000256" key="4">
    <source>
        <dbReference type="ARBA" id="ARBA00022692"/>
    </source>
</evidence>
<feature type="transmembrane region" description="Helical" evidence="7">
    <location>
        <begin position="253"/>
        <end position="276"/>
    </location>
</feature>
<sequence length="493" mass="55524">MVNQIKYIFLGGKMDTFDEAQKRKKLTWPVIALMDFVTVIGFDDIIYNFQNQGLAVVSDWILLLVLFVVPYELIVGQLGATFSDDGGGLSSWLRHTSGDKMGYITAWCYWVVSLPYLVDVANSTVVSFAWLFKGHALSDKEMINWAFALFTAIIFVIFIFFQHRFANSLQWLSIIGGGAMFIMTILFVIMTIVYLSEGRTIATQPFHFKNFLPTFDIKFLMSLGLLIFAMNGAEFVAPYVTEMKDGPKNFPKAMYMLAIMTGFLTIFGSFALGVFFNAHHLPDDLKMNGSYYAFQAMGEKFGMGKFFLYTFIITQALYMLAQLAVLVDGGARIFLSDTAKKYLPKQLTKTDKNGLPINGYWLTTGICSVLLFLSATLPSVNDIFNQLLNLNGIVSPYVTGLIFWAFIKIRLHPEKFPSQYVFIKNKTFAVIVGWWCLIITVTGATFGIVPIDAKAGSATWWHMLILNIVEPLLMIGLGIVLPLIAKWQRSKEN</sequence>
<proteinExistence type="predicted"/>
<dbReference type="PIRSF" id="PIRSF006060">
    <property type="entry name" value="AA_transporter"/>
    <property type="match status" value="1"/>
</dbReference>
<name>A0AA87AJN9_9LACO</name>
<keyword evidence="5 7" id="KW-1133">Transmembrane helix</keyword>
<feature type="transmembrane region" description="Helical" evidence="7">
    <location>
        <begin position="142"/>
        <end position="161"/>
    </location>
</feature>
<dbReference type="GO" id="GO:0022857">
    <property type="term" value="F:transmembrane transporter activity"/>
    <property type="evidence" value="ECO:0007669"/>
    <property type="project" value="InterPro"/>
</dbReference>
<feature type="transmembrane region" description="Helical" evidence="7">
    <location>
        <begin position="428"/>
        <end position="448"/>
    </location>
</feature>
<evidence type="ECO:0000256" key="6">
    <source>
        <dbReference type="ARBA" id="ARBA00023136"/>
    </source>
</evidence>
<dbReference type="AlphaFoldDB" id="A0AA87AJN9"/>
<keyword evidence="4 7" id="KW-0812">Transmembrane</keyword>
<evidence type="ECO:0000313" key="8">
    <source>
        <dbReference type="EMBL" id="EFJ68874.1"/>
    </source>
</evidence>
<dbReference type="EMBL" id="ACGO02000008">
    <property type="protein sequence ID" value="EFJ68874.1"/>
    <property type="molecule type" value="Genomic_DNA"/>
</dbReference>
<keyword evidence="2" id="KW-0813">Transport</keyword>
<keyword evidence="3" id="KW-1003">Cell membrane</keyword>
<feature type="transmembrane region" description="Helical" evidence="7">
    <location>
        <begin position="26"/>
        <end position="49"/>
    </location>
</feature>
<evidence type="ECO:0000256" key="3">
    <source>
        <dbReference type="ARBA" id="ARBA00022475"/>
    </source>
</evidence>
<keyword evidence="6 7" id="KW-0472">Membrane</keyword>
<organism evidence="8 9">
    <name type="scientific">Lactobacillus paragasseri JV-V03</name>
    <dbReference type="NCBI Taxonomy" id="525326"/>
    <lineage>
        <taxon>Bacteria</taxon>
        <taxon>Bacillati</taxon>
        <taxon>Bacillota</taxon>
        <taxon>Bacilli</taxon>
        <taxon>Lactobacillales</taxon>
        <taxon>Lactobacillaceae</taxon>
        <taxon>Lactobacillus</taxon>
    </lineage>
</organism>
<dbReference type="InterPro" id="IPR050367">
    <property type="entry name" value="APC_superfamily"/>
</dbReference>
<dbReference type="PANTHER" id="PTHR42770:SF15">
    <property type="entry name" value="GLUTAMATE_GAMMA-AMINOBUTYRATE ANTIPORTER-RELATED"/>
    <property type="match status" value="1"/>
</dbReference>
<feature type="transmembrane region" description="Helical" evidence="7">
    <location>
        <begin position="103"/>
        <end position="130"/>
    </location>
</feature>
<feature type="transmembrane region" description="Helical" evidence="7">
    <location>
        <begin position="61"/>
        <end position="82"/>
    </location>
</feature>
<feature type="transmembrane region" description="Helical" evidence="7">
    <location>
        <begin position="219"/>
        <end position="241"/>
    </location>
</feature>